<protein>
    <recommendedName>
        <fullName evidence="10">RNA polymerase sigma-70 region 2 domain-containing protein</fullName>
    </recommendedName>
</protein>
<comment type="similarity">
    <text evidence="1">Belongs to the sigma-70 factor family. ECF subfamily.</text>
</comment>
<dbReference type="InterPro" id="IPR013325">
    <property type="entry name" value="RNA_pol_sigma_r2"/>
</dbReference>
<keyword evidence="2" id="KW-0805">Transcription regulation</keyword>
<evidence type="ECO:0000256" key="4">
    <source>
        <dbReference type="ARBA" id="ARBA00023163"/>
    </source>
</evidence>
<dbReference type="EMBL" id="LR593886">
    <property type="protein sequence ID" value="VTR99129.1"/>
    <property type="molecule type" value="Genomic_DNA"/>
</dbReference>
<dbReference type="InterPro" id="IPR008969">
    <property type="entry name" value="CarboxyPept-like_regulatory"/>
</dbReference>
<dbReference type="NCBIfam" id="TIGR02937">
    <property type="entry name" value="sigma70-ECF"/>
    <property type="match status" value="1"/>
</dbReference>
<dbReference type="KEGG" id="gms:SOIL9_00440"/>
<dbReference type="GO" id="GO:0006352">
    <property type="term" value="P:DNA-templated transcription initiation"/>
    <property type="evidence" value="ECO:0007669"/>
    <property type="project" value="InterPro"/>
</dbReference>
<evidence type="ECO:0000313" key="8">
    <source>
        <dbReference type="EMBL" id="VTR99129.1"/>
    </source>
</evidence>
<dbReference type="CDD" id="cd06171">
    <property type="entry name" value="Sigma70_r4"/>
    <property type="match status" value="1"/>
</dbReference>
<dbReference type="InterPro" id="IPR014284">
    <property type="entry name" value="RNA_pol_sigma-70_dom"/>
</dbReference>
<accession>A0A6P2DEL1</accession>
<feature type="domain" description="RNA polymerase sigma-70 region 2" evidence="6">
    <location>
        <begin position="35"/>
        <end position="102"/>
    </location>
</feature>
<evidence type="ECO:0000256" key="5">
    <source>
        <dbReference type="SAM" id="MobiDB-lite"/>
    </source>
</evidence>
<dbReference type="SUPFAM" id="SSF88946">
    <property type="entry name" value="Sigma2 domain of RNA polymerase sigma factors"/>
    <property type="match status" value="1"/>
</dbReference>
<feature type="domain" description="RNA polymerase sigma factor 70 region 4 type 2" evidence="7">
    <location>
        <begin position="130"/>
        <end position="181"/>
    </location>
</feature>
<feature type="compositionally biased region" description="Basic and acidic residues" evidence="5">
    <location>
        <begin position="97"/>
        <end position="118"/>
    </location>
</feature>
<dbReference type="AlphaFoldDB" id="A0A6P2DEL1"/>
<dbReference type="PANTHER" id="PTHR43133:SF51">
    <property type="entry name" value="RNA POLYMERASE SIGMA FACTOR"/>
    <property type="match status" value="1"/>
</dbReference>
<evidence type="ECO:0000256" key="3">
    <source>
        <dbReference type="ARBA" id="ARBA00023082"/>
    </source>
</evidence>
<evidence type="ECO:0008006" key="10">
    <source>
        <dbReference type="Google" id="ProtNLM"/>
    </source>
</evidence>
<keyword evidence="9" id="KW-1185">Reference proteome</keyword>
<dbReference type="SUPFAM" id="SSF88659">
    <property type="entry name" value="Sigma3 and sigma4 domains of RNA polymerase sigma factors"/>
    <property type="match status" value="1"/>
</dbReference>
<gene>
    <name evidence="8" type="ORF">SOIL9_00440</name>
</gene>
<dbReference type="InterPro" id="IPR013324">
    <property type="entry name" value="RNA_pol_sigma_r3/r4-like"/>
</dbReference>
<dbReference type="Proteomes" id="UP000464178">
    <property type="component" value="Chromosome"/>
</dbReference>
<sequence>MSARLRLPSLLPALDDRALLSRFTEQHDQPAFEQLVKRHSRLVFGVCRRTVRDAHLAEDAFQAVFLVLARNPRGAAEATSVGGWLFGVARRIGLAARRHEQRREKREQKAPTEQRIEETPQTDFNDVLRVLDEELAAIPDEPRAALVACFLEERTHDEAARELGWSLSTLRRRLDRGKELLRSRLARRGVTLAVGLLTGALASPARATTLAPAPSPTSVALATEALKRGIGTKLWATTVGVVLAVSGIAFGVAYEANSPPISPLDPVAERSEAPKAQFDVAPAPHAVAKPWVTVSGRIVFPKERAIPNPRLVPTNGIQDAEVWKSFAPLRYEDTIINDKNRGIANVVVWLRPDSDDRKASFPREKIRPLLVDPEAQEHHVLAVAGQFLPRTLAVRAGDRVTFTNRLKVPTNIRYTAATSDMASTVREFNVLVANDTSRTSEPLPELHSPDSFRSTVHPWMTGFVWAFDHPYFAVTDASGRFTIENAPAGKWRLVAWHEVVGFLGSAPGRLGEKVTIPESRAGTLELDPREFESRGWPAKK</sequence>
<dbReference type="InterPro" id="IPR008972">
    <property type="entry name" value="Cupredoxin"/>
</dbReference>
<name>A0A6P2DEL1_9BACT</name>
<dbReference type="InterPro" id="IPR039425">
    <property type="entry name" value="RNA_pol_sigma-70-like"/>
</dbReference>
<dbReference type="GO" id="GO:0016987">
    <property type="term" value="F:sigma factor activity"/>
    <property type="evidence" value="ECO:0007669"/>
    <property type="project" value="UniProtKB-KW"/>
</dbReference>
<dbReference type="InterPro" id="IPR036388">
    <property type="entry name" value="WH-like_DNA-bd_sf"/>
</dbReference>
<dbReference type="Gene3D" id="1.10.1740.10">
    <property type="match status" value="1"/>
</dbReference>
<feature type="region of interest" description="Disordered" evidence="5">
    <location>
        <begin position="97"/>
        <end position="121"/>
    </location>
</feature>
<evidence type="ECO:0000259" key="6">
    <source>
        <dbReference type="Pfam" id="PF04542"/>
    </source>
</evidence>
<dbReference type="PANTHER" id="PTHR43133">
    <property type="entry name" value="RNA POLYMERASE ECF-TYPE SIGMA FACTO"/>
    <property type="match status" value="1"/>
</dbReference>
<dbReference type="InterPro" id="IPR013249">
    <property type="entry name" value="RNA_pol_sigma70_r4_t2"/>
</dbReference>
<evidence type="ECO:0000313" key="9">
    <source>
        <dbReference type="Proteomes" id="UP000464178"/>
    </source>
</evidence>
<organism evidence="8 9">
    <name type="scientific">Gemmata massiliana</name>
    <dbReference type="NCBI Taxonomy" id="1210884"/>
    <lineage>
        <taxon>Bacteria</taxon>
        <taxon>Pseudomonadati</taxon>
        <taxon>Planctomycetota</taxon>
        <taxon>Planctomycetia</taxon>
        <taxon>Gemmatales</taxon>
        <taxon>Gemmataceae</taxon>
        <taxon>Gemmata</taxon>
    </lineage>
</organism>
<evidence type="ECO:0000259" key="7">
    <source>
        <dbReference type="Pfam" id="PF08281"/>
    </source>
</evidence>
<dbReference type="Gene3D" id="1.10.10.10">
    <property type="entry name" value="Winged helix-like DNA-binding domain superfamily/Winged helix DNA-binding domain"/>
    <property type="match status" value="1"/>
</dbReference>
<dbReference type="GO" id="GO:0003677">
    <property type="term" value="F:DNA binding"/>
    <property type="evidence" value="ECO:0007669"/>
    <property type="project" value="InterPro"/>
</dbReference>
<dbReference type="Pfam" id="PF04542">
    <property type="entry name" value="Sigma70_r2"/>
    <property type="match status" value="1"/>
</dbReference>
<dbReference type="SUPFAM" id="SSF49503">
    <property type="entry name" value="Cupredoxins"/>
    <property type="match status" value="1"/>
</dbReference>
<dbReference type="Pfam" id="PF08281">
    <property type="entry name" value="Sigma70_r4_2"/>
    <property type="match status" value="1"/>
</dbReference>
<dbReference type="Gene3D" id="2.60.40.420">
    <property type="entry name" value="Cupredoxins - blue copper proteins"/>
    <property type="match status" value="1"/>
</dbReference>
<proteinExistence type="inferred from homology"/>
<keyword evidence="3" id="KW-0731">Sigma factor</keyword>
<keyword evidence="4" id="KW-0804">Transcription</keyword>
<reference evidence="8 9" key="1">
    <citation type="submission" date="2019-05" db="EMBL/GenBank/DDBJ databases">
        <authorList>
            <consortium name="Science for Life Laboratories"/>
        </authorList>
    </citation>
    <scope>NUCLEOTIDE SEQUENCE [LARGE SCALE GENOMIC DNA]</scope>
    <source>
        <strain evidence="8">Soil9</strain>
    </source>
</reference>
<evidence type="ECO:0000256" key="1">
    <source>
        <dbReference type="ARBA" id="ARBA00010641"/>
    </source>
</evidence>
<dbReference type="RefSeq" id="WP_162671796.1">
    <property type="nucleotide sequence ID" value="NZ_LR593886.1"/>
</dbReference>
<dbReference type="InterPro" id="IPR007627">
    <property type="entry name" value="RNA_pol_sigma70_r2"/>
</dbReference>
<evidence type="ECO:0000256" key="2">
    <source>
        <dbReference type="ARBA" id="ARBA00023015"/>
    </source>
</evidence>
<dbReference type="SUPFAM" id="SSF49464">
    <property type="entry name" value="Carboxypeptidase regulatory domain-like"/>
    <property type="match status" value="1"/>
</dbReference>